<dbReference type="STRING" id="4565.A0A3B6B6G2"/>
<accession>A0A3B6B6G2</accession>
<reference evidence="1" key="1">
    <citation type="submission" date="2018-08" db="EMBL/GenBank/DDBJ databases">
        <authorList>
            <person name="Rossello M."/>
        </authorList>
    </citation>
    <scope>NUCLEOTIDE SEQUENCE [LARGE SCALE GENOMIC DNA]</scope>
    <source>
        <strain evidence="1">cv. Chinese Spring</strain>
    </source>
</reference>
<dbReference type="SUPFAM" id="SSF52058">
    <property type="entry name" value="L domain-like"/>
    <property type="match status" value="1"/>
</dbReference>
<dbReference type="OMA" id="HEANGRW"/>
<dbReference type="PANTHER" id="PTHR36766">
    <property type="entry name" value="PLANT BROAD-SPECTRUM MILDEW RESISTANCE PROTEIN RPW8"/>
    <property type="match status" value="1"/>
</dbReference>
<dbReference type="Gramene" id="TraesCS2A03G1097900.1">
    <property type="protein sequence ID" value="TraesCS2A03G1097900.1.CDS1"/>
    <property type="gene ID" value="TraesCS2A03G1097900"/>
</dbReference>
<name>A0A3B6B6G2_WHEAT</name>
<dbReference type="Gene3D" id="3.80.10.10">
    <property type="entry name" value="Ribonuclease Inhibitor"/>
    <property type="match status" value="2"/>
</dbReference>
<reference evidence="1" key="2">
    <citation type="submission" date="2018-10" db="UniProtKB">
        <authorList>
            <consortium name="EnsemblPlants"/>
        </authorList>
    </citation>
    <scope>IDENTIFICATION</scope>
</reference>
<dbReference type="EnsemblPlants" id="TraesCS2A02G466400.1">
    <property type="protein sequence ID" value="TraesCS2A02G466400.1.cds1"/>
    <property type="gene ID" value="TraesCS2A02G466400"/>
</dbReference>
<dbReference type="InterPro" id="IPR006553">
    <property type="entry name" value="Leu-rich_rpt_Cys-con_subtyp"/>
</dbReference>
<dbReference type="Proteomes" id="UP000019116">
    <property type="component" value="Chromosome 2A"/>
</dbReference>
<dbReference type="SMR" id="A0A3B6B6G2"/>
<sequence length="380" mass="42880">MESCPGLTFINWSWSGGGLSGFAFLEKLTIWKCPDLLSPLVHKDGRDDDANGRWLLPPSLEELEINDYYSLGTLQPCFPRDSTSLKKFVVEWGHDLHTIQLHSCTALEQLEIKWCVSLTALEGLQFLGRLTHLEVSCCPGLVHEANGRWLLPTSLRQLEINNSHSQQTLQPCFPTDSTSLESLKVRKSPDLQSIQLHSCTALEELTIGDCGSLTALEGLQCLGRLRHLYVSDCPGLPPFLGSFSRPDCGICPRLERLEIDEPSVLTTSFCKHLTSLQSLQLYRFEKVSRLTDEQERALVLLKSLKELRFFFCYDLVDLPARLRDLPSLQRLKIKWCGGISRLPVTGLPLSLEQLEIYDCSKELTDECRLLPPSKLNVKID</sequence>
<dbReference type="OrthoDB" id="693205at2759"/>
<dbReference type="Gramene" id="TraesCS2A02G466400.1">
    <property type="protein sequence ID" value="TraesCS2A02G466400.1.cds1"/>
    <property type="gene ID" value="TraesCS2A02G466400"/>
</dbReference>
<dbReference type="InterPro" id="IPR032675">
    <property type="entry name" value="LRR_dom_sf"/>
</dbReference>
<organism evidence="1">
    <name type="scientific">Triticum aestivum</name>
    <name type="common">Wheat</name>
    <dbReference type="NCBI Taxonomy" id="4565"/>
    <lineage>
        <taxon>Eukaryota</taxon>
        <taxon>Viridiplantae</taxon>
        <taxon>Streptophyta</taxon>
        <taxon>Embryophyta</taxon>
        <taxon>Tracheophyta</taxon>
        <taxon>Spermatophyta</taxon>
        <taxon>Magnoliopsida</taxon>
        <taxon>Liliopsida</taxon>
        <taxon>Poales</taxon>
        <taxon>Poaceae</taxon>
        <taxon>BOP clade</taxon>
        <taxon>Pooideae</taxon>
        <taxon>Triticodae</taxon>
        <taxon>Triticeae</taxon>
        <taxon>Triticinae</taxon>
        <taxon>Triticum</taxon>
    </lineage>
</organism>
<keyword evidence="2" id="KW-1185">Reference proteome</keyword>
<evidence type="ECO:0000313" key="2">
    <source>
        <dbReference type="Proteomes" id="UP000019116"/>
    </source>
</evidence>
<dbReference type="SMART" id="SM00367">
    <property type="entry name" value="LRR_CC"/>
    <property type="match status" value="2"/>
</dbReference>
<evidence type="ECO:0000313" key="1">
    <source>
        <dbReference type="EnsemblPlants" id="TraesCS2A02G466400.1.cds1"/>
    </source>
</evidence>
<proteinExistence type="predicted"/>
<dbReference type="AlphaFoldDB" id="A0A3B6B6G2"/>
<dbReference type="PANTHER" id="PTHR36766:SF30">
    <property type="entry name" value="TIR-NBS TYPE DISEASE RESISTANCE PROTEIN-RELATED"/>
    <property type="match status" value="1"/>
</dbReference>
<protein>
    <submittedName>
        <fullName evidence="1">Uncharacterized protein</fullName>
    </submittedName>
</protein>